<proteinExistence type="predicted"/>
<accession>F4LLC9</accession>
<evidence type="ECO:0000313" key="2">
    <source>
        <dbReference type="Proteomes" id="UP000006546"/>
    </source>
</evidence>
<reference evidence="2" key="1">
    <citation type="submission" date="2011-04" db="EMBL/GenBank/DDBJ databases">
        <title>The complete genome of Treponema brennaborense DSM 12168.</title>
        <authorList>
            <person name="Lucas S."/>
            <person name="Han J."/>
            <person name="Lapidus A."/>
            <person name="Bruce D."/>
            <person name="Goodwin L."/>
            <person name="Pitluck S."/>
            <person name="Peters L."/>
            <person name="Kyrpides N."/>
            <person name="Mavromatis K."/>
            <person name="Ivanova N."/>
            <person name="Mikhailova N."/>
            <person name="Pagani I."/>
            <person name="Teshima H."/>
            <person name="Detter J.C."/>
            <person name="Tapia R."/>
            <person name="Han C."/>
            <person name="Land M."/>
            <person name="Hauser L."/>
            <person name="Markowitz V."/>
            <person name="Cheng J.-F."/>
            <person name="Hugenholtz P."/>
            <person name="Woyke T."/>
            <person name="Wu D."/>
            <person name="Gronow S."/>
            <person name="Wellnitz S."/>
            <person name="Brambilla E."/>
            <person name="Klenk H.-P."/>
            <person name="Eisen J.A."/>
        </authorList>
    </citation>
    <scope>NUCLEOTIDE SEQUENCE [LARGE SCALE GENOMIC DNA]</scope>
    <source>
        <strain evidence="2">DSM 12168 / CIP 105900 / DD5/3</strain>
    </source>
</reference>
<dbReference type="InterPro" id="IPR049739">
    <property type="entry name" value="YraL-like"/>
</dbReference>
<dbReference type="OrthoDB" id="9800398at2"/>
<dbReference type="RefSeq" id="WP_013757326.1">
    <property type="nucleotide sequence ID" value="NC_015500.1"/>
</dbReference>
<dbReference type="eggNOG" id="COG5566">
    <property type="taxonomic scope" value="Bacteria"/>
</dbReference>
<dbReference type="InterPro" id="IPR009057">
    <property type="entry name" value="Homeodomain-like_sf"/>
</dbReference>
<dbReference type="EMBL" id="CP002696">
    <property type="protein sequence ID" value="AEE15607.1"/>
    <property type="molecule type" value="Genomic_DNA"/>
</dbReference>
<dbReference type="PANTHER" id="PTHR37812:SF1">
    <property type="entry name" value="MU-LIKE PROPHAGE FLUMU PROTEIN C"/>
    <property type="match status" value="1"/>
</dbReference>
<sequence length="93" mass="10656">MGYVKAGDVLPAELLDAVQRYADGVYLYIPRRGDSRKKWGEANCSREQLARRNREICDKYADGVPVSVLAETYFLSGKRIYKIIADRLKTERV</sequence>
<evidence type="ECO:0008006" key="3">
    <source>
        <dbReference type="Google" id="ProtNLM"/>
    </source>
</evidence>
<dbReference type="Proteomes" id="UP000006546">
    <property type="component" value="Chromosome"/>
</dbReference>
<protein>
    <recommendedName>
        <fullName evidence="3">Mor transcription activator domain-containing protein</fullName>
    </recommendedName>
</protein>
<name>F4LLC9_TREBD</name>
<gene>
    <name evidence="1" type="ordered locus">Trebr_0155</name>
</gene>
<dbReference type="InterPro" id="IPR052411">
    <property type="entry name" value="c-mor_Regulatory_Protein"/>
</dbReference>
<dbReference type="NCBIfam" id="NF040785">
    <property type="entry name" value="CD3324_fam"/>
    <property type="match status" value="1"/>
</dbReference>
<dbReference type="Gene3D" id="1.10.10.60">
    <property type="entry name" value="Homeodomain-like"/>
    <property type="match status" value="1"/>
</dbReference>
<evidence type="ECO:0000313" key="1">
    <source>
        <dbReference type="EMBL" id="AEE15607.1"/>
    </source>
</evidence>
<dbReference type="SUPFAM" id="SSF46689">
    <property type="entry name" value="Homeodomain-like"/>
    <property type="match status" value="1"/>
</dbReference>
<dbReference type="AlphaFoldDB" id="F4LLC9"/>
<keyword evidence="2" id="KW-1185">Reference proteome</keyword>
<dbReference type="STRING" id="906968.Trebr_0155"/>
<dbReference type="HOGENOM" id="CLU_159841_0_0_12"/>
<dbReference type="PANTHER" id="PTHR37812">
    <property type="entry name" value="MU-LIKE PROPHAGE FLUMU PROTEIN C"/>
    <property type="match status" value="1"/>
</dbReference>
<dbReference type="KEGG" id="tbe:Trebr_0155"/>
<organism evidence="1 2">
    <name type="scientific">Treponema brennaborense (strain DSM 12168 / CIP 105900 / DD5/3)</name>
    <dbReference type="NCBI Taxonomy" id="906968"/>
    <lineage>
        <taxon>Bacteria</taxon>
        <taxon>Pseudomonadati</taxon>
        <taxon>Spirochaetota</taxon>
        <taxon>Spirochaetia</taxon>
        <taxon>Spirochaetales</taxon>
        <taxon>Treponemataceae</taxon>
        <taxon>Treponema</taxon>
    </lineage>
</organism>